<reference evidence="6" key="1">
    <citation type="submission" date="2024-05" db="EMBL/GenBank/DDBJ databases">
        <title>30 novel species of actinomycetes from the DSMZ collection.</title>
        <authorList>
            <person name="Nouioui I."/>
        </authorList>
    </citation>
    <scope>NUCLEOTIDE SEQUENCE</scope>
    <source>
        <strain evidence="6">DSM 40473</strain>
    </source>
</reference>
<name>A0ABU2T0M7_9ACTN</name>
<dbReference type="PROSITE" id="PS50975">
    <property type="entry name" value="ATP_GRASP"/>
    <property type="match status" value="1"/>
</dbReference>
<dbReference type="EMBL" id="JAVRFI010000038">
    <property type="protein sequence ID" value="MDT0453845.1"/>
    <property type="molecule type" value="Genomic_DNA"/>
</dbReference>
<dbReference type="InterPro" id="IPR003806">
    <property type="entry name" value="ATP-grasp_PylC-type"/>
</dbReference>
<evidence type="ECO:0000256" key="2">
    <source>
        <dbReference type="ARBA" id="ARBA00022741"/>
    </source>
</evidence>
<keyword evidence="2 4" id="KW-0547">Nucleotide-binding</keyword>
<dbReference type="Proteomes" id="UP001180531">
    <property type="component" value="Unassembled WGS sequence"/>
</dbReference>
<evidence type="ECO:0000256" key="4">
    <source>
        <dbReference type="PROSITE-ProRule" id="PRU00409"/>
    </source>
</evidence>
<keyword evidence="7" id="KW-1185">Reference proteome</keyword>
<dbReference type="RefSeq" id="WP_311616099.1">
    <property type="nucleotide sequence ID" value="NZ_JAVRFI010000038.1"/>
</dbReference>
<evidence type="ECO:0000313" key="7">
    <source>
        <dbReference type="Proteomes" id="UP001180531"/>
    </source>
</evidence>
<keyword evidence="1" id="KW-0436">Ligase</keyword>
<sequence>MKILVIHQVPYRKISYHLGLDHERHEVTYIGHPDRMADLPADLRCRRIELADGEELVAGVTARVSRADGYEGMLSLSEFGMLESWHIRRHLGLTGPSLEHLERVRDKVSMKRALADSGIRYPRFEAAPAPCDALPWTGRTVIKPRQGASSEGVTVHDTAREALTAYWKLDNRPDFQLEEYIDGAILHADGLVSGGTLVELAVSRYVNKPVDYLGGAPLASHQVPDRHGRYRDFAERVVKALEIEAGTVHLELFETEEGELVFLEVANRMGGAGVVDAHLRHTGVHLPSHEIAIRLGLERPAPAEPSGRHHGWLAVPGHHLDPAPGHTIHVPPELRDHPAVDALYVLDRERPLPDHVTYHEWLVPVFIEASHDDPEELGAFLRECARSIRVEPAKAGGLVKAGGLTKAGG</sequence>
<gene>
    <name evidence="6" type="ORF">RM609_32930</name>
</gene>
<keyword evidence="3 4" id="KW-0067">ATP-binding</keyword>
<dbReference type="PANTHER" id="PTHR43585:SF2">
    <property type="entry name" value="ATP-GRASP ENZYME FSQD"/>
    <property type="match status" value="1"/>
</dbReference>
<evidence type="ECO:0000259" key="5">
    <source>
        <dbReference type="PROSITE" id="PS50975"/>
    </source>
</evidence>
<feature type="domain" description="ATP-grasp" evidence="5">
    <location>
        <begin position="111"/>
        <end position="295"/>
    </location>
</feature>
<protein>
    <submittedName>
        <fullName evidence="6">ATP-grasp domain-containing protein</fullName>
    </submittedName>
</protein>
<comment type="caution">
    <text evidence="6">The sequence shown here is derived from an EMBL/GenBank/DDBJ whole genome shotgun (WGS) entry which is preliminary data.</text>
</comment>
<dbReference type="SUPFAM" id="SSF56059">
    <property type="entry name" value="Glutathione synthetase ATP-binding domain-like"/>
    <property type="match status" value="1"/>
</dbReference>
<dbReference type="InterPro" id="IPR052032">
    <property type="entry name" value="ATP-dep_AA_Ligase"/>
</dbReference>
<dbReference type="InterPro" id="IPR011761">
    <property type="entry name" value="ATP-grasp"/>
</dbReference>
<dbReference type="PANTHER" id="PTHR43585">
    <property type="entry name" value="FUMIPYRROLE BIOSYNTHESIS PROTEIN C"/>
    <property type="match status" value="1"/>
</dbReference>
<organism evidence="6 7">
    <name type="scientific">Streptomyces hesseae</name>
    <dbReference type="NCBI Taxonomy" id="3075519"/>
    <lineage>
        <taxon>Bacteria</taxon>
        <taxon>Bacillati</taxon>
        <taxon>Actinomycetota</taxon>
        <taxon>Actinomycetes</taxon>
        <taxon>Kitasatosporales</taxon>
        <taxon>Streptomycetaceae</taxon>
        <taxon>Streptomyces</taxon>
    </lineage>
</organism>
<evidence type="ECO:0000313" key="6">
    <source>
        <dbReference type="EMBL" id="MDT0453845.1"/>
    </source>
</evidence>
<dbReference type="Gene3D" id="3.30.470.20">
    <property type="entry name" value="ATP-grasp fold, B domain"/>
    <property type="match status" value="1"/>
</dbReference>
<proteinExistence type="predicted"/>
<accession>A0ABU2T0M7</accession>
<evidence type="ECO:0000256" key="1">
    <source>
        <dbReference type="ARBA" id="ARBA00022598"/>
    </source>
</evidence>
<evidence type="ECO:0000256" key="3">
    <source>
        <dbReference type="ARBA" id="ARBA00022840"/>
    </source>
</evidence>
<dbReference type="Pfam" id="PF02655">
    <property type="entry name" value="ATP-grasp_3"/>
    <property type="match status" value="1"/>
</dbReference>